<comment type="caution">
    <text evidence="2">The sequence shown here is derived from an EMBL/GenBank/DDBJ whole genome shotgun (WGS) entry which is preliminary data.</text>
</comment>
<accession>A0A498NCB1</accession>
<feature type="compositionally biased region" description="Basic residues" evidence="1">
    <location>
        <begin position="1"/>
        <end position="11"/>
    </location>
</feature>
<feature type="region of interest" description="Disordered" evidence="1">
    <location>
        <begin position="1"/>
        <end position="117"/>
    </location>
</feature>
<dbReference type="AlphaFoldDB" id="A0A498NCB1"/>
<dbReference type="EMBL" id="QBIY01011753">
    <property type="protein sequence ID" value="RXN29584.1"/>
    <property type="molecule type" value="Genomic_DNA"/>
</dbReference>
<organism evidence="2 3">
    <name type="scientific">Labeo rohita</name>
    <name type="common">Indian major carp</name>
    <name type="synonym">Cyprinus rohita</name>
    <dbReference type="NCBI Taxonomy" id="84645"/>
    <lineage>
        <taxon>Eukaryota</taxon>
        <taxon>Metazoa</taxon>
        <taxon>Chordata</taxon>
        <taxon>Craniata</taxon>
        <taxon>Vertebrata</taxon>
        <taxon>Euteleostomi</taxon>
        <taxon>Actinopterygii</taxon>
        <taxon>Neopterygii</taxon>
        <taxon>Teleostei</taxon>
        <taxon>Ostariophysi</taxon>
        <taxon>Cypriniformes</taxon>
        <taxon>Cyprinidae</taxon>
        <taxon>Labeoninae</taxon>
        <taxon>Labeonini</taxon>
        <taxon>Labeo</taxon>
    </lineage>
</organism>
<reference evidence="2 3" key="1">
    <citation type="submission" date="2018-03" db="EMBL/GenBank/DDBJ databases">
        <title>Draft genome sequence of Rohu Carp (Labeo rohita).</title>
        <authorList>
            <person name="Das P."/>
            <person name="Kushwaha B."/>
            <person name="Joshi C.G."/>
            <person name="Kumar D."/>
            <person name="Nagpure N.S."/>
            <person name="Sahoo L."/>
            <person name="Das S.P."/>
            <person name="Bit A."/>
            <person name="Patnaik S."/>
            <person name="Meher P.K."/>
            <person name="Jayasankar P."/>
            <person name="Koringa P.G."/>
            <person name="Patel N.V."/>
            <person name="Hinsu A.T."/>
            <person name="Kumar R."/>
            <person name="Pandey M."/>
            <person name="Agarwal S."/>
            <person name="Srivastava S."/>
            <person name="Singh M."/>
            <person name="Iquebal M.A."/>
            <person name="Jaiswal S."/>
            <person name="Angadi U.B."/>
            <person name="Kumar N."/>
            <person name="Raza M."/>
            <person name="Shah T.M."/>
            <person name="Rai A."/>
            <person name="Jena J.K."/>
        </authorList>
    </citation>
    <scope>NUCLEOTIDE SEQUENCE [LARGE SCALE GENOMIC DNA]</scope>
    <source>
        <strain evidence="2">DASCIFA01</strain>
        <tissue evidence="2">Testis</tissue>
    </source>
</reference>
<proteinExistence type="predicted"/>
<feature type="region of interest" description="Disordered" evidence="1">
    <location>
        <begin position="282"/>
        <end position="303"/>
    </location>
</feature>
<evidence type="ECO:0008006" key="4">
    <source>
        <dbReference type="Google" id="ProtNLM"/>
    </source>
</evidence>
<gene>
    <name evidence="2" type="ORF">ROHU_018314</name>
</gene>
<evidence type="ECO:0000313" key="2">
    <source>
        <dbReference type="EMBL" id="RXN29584.1"/>
    </source>
</evidence>
<evidence type="ECO:0000256" key="1">
    <source>
        <dbReference type="SAM" id="MobiDB-lite"/>
    </source>
</evidence>
<evidence type="ECO:0000313" key="3">
    <source>
        <dbReference type="Proteomes" id="UP000290572"/>
    </source>
</evidence>
<feature type="compositionally biased region" description="Acidic residues" evidence="1">
    <location>
        <begin position="287"/>
        <end position="303"/>
    </location>
</feature>
<sequence length="731" mass="82618">MLSGAAKRKKKKNEEEQKKRQQGALQKFLSGSRPTAVNLLESAEPEAEPGPETRPEDAVEDAAGNAAEDAVGPSTSAPSQKDKLMEEQQPARSEPNIVLQQEPLDPERVLTSYPSDPAKWDQIDDRMREYFALNHPCQNIGDFSASQRKYGDINRSLTKEHFFRKKLNGETLSRKWLVYSPSTGTVFCYCYQEVDKESFILLDDHAIASLIPKIGHRVKFQKQHKELCYEDGCRRTFEYIRSFQRHVLQHPFPEQQNISSEQCFRGGTGASVEGCSVPISAQMQDPDISDTSEAPTEENEDDECWDELEPETLAERIALFLATLRSKSAQTYSAVSFVVQQTSSLISDIVNSLQRKTLSLFGKLGHEDDPRVQELVSDFEAAASPFRGLESDFKQMQYFAKSGNFIHPLEEALPGVSFVQRRDSATGTVRQVAVQDVFHRVPLKPLLTKLLETQDILDVIFTWQQRENGVLLDFYDGEYCKNHPLFSSDVSVPLLLYNDDCETVNPLGSKVAVHKLGFLYFTIKCLPPQLLSRLSSHFLVAVYKSDDAKTYGIDSILLPVIEELKDLEVNGISLNTPRFKGKMRFSVAQFCGDNLGLNALLGFTESFSSNYFCHICKAHKTTTRTQTKEDVTLMRNEVNHAEDVRHANLSETGVRRDSVLNNLSYFHVTHNQVADIMHDLLEGVGPYELKLVLSSLIEDKHLTLEKLNFRITSFDYGFPDLKNKPSCDWKA</sequence>
<protein>
    <recommendedName>
        <fullName evidence="4">C2H2-type domain-containing protein</fullName>
    </recommendedName>
</protein>
<name>A0A498NCB1_LABRO</name>
<keyword evidence="3" id="KW-1185">Reference proteome</keyword>
<dbReference type="Proteomes" id="UP000290572">
    <property type="component" value="Unassembled WGS sequence"/>
</dbReference>